<sequence>MSATSAQATAIVAGSFLSGAMMSLSLLAVPVLLDSTTEASQLFFQWTRMYHYGHQALPTMAVGTFLLYSYTCIKRRSEKKSWTVFALAASMTLSMLPFTWLCMEPTNSELFRLEEVSRDGVVEMGMSGARALVVKWSLLHFVRSLFPLGGAVLGGCGDYLGEDAGRW</sequence>
<dbReference type="Proteomes" id="UP000184383">
    <property type="component" value="Unassembled WGS sequence"/>
</dbReference>
<proteinExistence type="inferred from homology"/>
<accession>A0A1L9S0W0</accession>
<evidence type="ECO:0000313" key="10">
    <source>
        <dbReference type="Proteomes" id="UP000184383"/>
    </source>
</evidence>
<feature type="transmembrane region" description="Helical" evidence="8">
    <location>
        <begin position="52"/>
        <end position="70"/>
    </location>
</feature>
<dbReference type="GeneID" id="63749810"/>
<dbReference type="EMBL" id="KV878209">
    <property type="protein sequence ID" value="OJJ40794.1"/>
    <property type="molecule type" value="Genomic_DNA"/>
</dbReference>
<evidence type="ECO:0000256" key="5">
    <source>
        <dbReference type="ARBA" id="ARBA00023033"/>
    </source>
</evidence>
<gene>
    <name evidence="9" type="ORF">ASPWEDRAFT_34275</name>
</gene>
<keyword evidence="6 8" id="KW-0472">Membrane</keyword>
<dbReference type="AlphaFoldDB" id="A0A1L9S0W0"/>
<evidence type="ECO:0008006" key="11">
    <source>
        <dbReference type="Google" id="ProtNLM"/>
    </source>
</evidence>
<dbReference type="InterPro" id="IPR013901">
    <property type="entry name" value="Anthrone_oxy"/>
</dbReference>
<comment type="similarity">
    <text evidence="7">Belongs to the anthrone oxygenase family.</text>
</comment>
<dbReference type="OrthoDB" id="5954308at2759"/>
<evidence type="ECO:0000256" key="2">
    <source>
        <dbReference type="ARBA" id="ARBA00022692"/>
    </source>
</evidence>
<reference evidence="10" key="1">
    <citation type="journal article" date="2017" name="Genome Biol.">
        <title>Comparative genomics reveals high biological diversity and specific adaptations in the industrially and medically important fungal genus Aspergillus.</title>
        <authorList>
            <person name="de Vries R.P."/>
            <person name="Riley R."/>
            <person name="Wiebenga A."/>
            <person name="Aguilar-Osorio G."/>
            <person name="Amillis S."/>
            <person name="Uchima C.A."/>
            <person name="Anderluh G."/>
            <person name="Asadollahi M."/>
            <person name="Askin M."/>
            <person name="Barry K."/>
            <person name="Battaglia E."/>
            <person name="Bayram O."/>
            <person name="Benocci T."/>
            <person name="Braus-Stromeyer S.A."/>
            <person name="Caldana C."/>
            <person name="Canovas D."/>
            <person name="Cerqueira G.C."/>
            <person name="Chen F."/>
            <person name="Chen W."/>
            <person name="Choi C."/>
            <person name="Clum A."/>
            <person name="Dos Santos R.A."/>
            <person name="Damasio A.R."/>
            <person name="Diallinas G."/>
            <person name="Emri T."/>
            <person name="Fekete E."/>
            <person name="Flipphi M."/>
            <person name="Freyberg S."/>
            <person name="Gallo A."/>
            <person name="Gournas C."/>
            <person name="Habgood R."/>
            <person name="Hainaut M."/>
            <person name="Harispe M.L."/>
            <person name="Henrissat B."/>
            <person name="Hilden K.S."/>
            <person name="Hope R."/>
            <person name="Hossain A."/>
            <person name="Karabika E."/>
            <person name="Karaffa L."/>
            <person name="Karanyi Z."/>
            <person name="Krasevec N."/>
            <person name="Kuo A."/>
            <person name="Kusch H."/>
            <person name="LaButti K."/>
            <person name="Lagendijk E.L."/>
            <person name="Lapidus A."/>
            <person name="Levasseur A."/>
            <person name="Lindquist E."/>
            <person name="Lipzen A."/>
            <person name="Logrieco A.F."/>
            <person name="MacCabe A."/>
            <person name="Maekelae M.R."/>
            <person name="Malavazi I."/>
            <person name="Melin P."/>
            <person name="Meyer V."/>
            <person name="Mielnichuk N."/>
            <person name="Miskei M."/>
            <person name="Molnar A.P."/>
            <person name="Mule G."/>
            <person name="Ngan C.Y."/>
            <person name="Orejas M."/>
            <person name="Orosz E."/>
            <person name="Ouedraogo J.P."/>
            <person name="Overkamp K.M."/>
            <person name="Park H.-S."/>
            <person name="Perrone G."/>
            <person name="Piumi F."/>
            <person name="Punt P.J."/>
            <person name="Ram A.F."/>
            <person name="Ramon A."/>
            <person name="Rauscher S."/>
            <person name="Record E."/>
            <person name="Riano-Pachon D.M."/>
            <person name="Robert V."/>
            <person name="Roehrig J."/>
            <person name="Ruller R."/>
            <person name="Salamov A."/>
            <person name="Salih N.S."/>
            <person name="Samson R.A."/>
            <person name="Sandor E."/>
            <person name="Sanguinetti M."/>
            <person name="Schuetze T."/>
            <person name="Sepcic K."/>
            <person name="Shelest E."/>
            <person name="Sherlock G."/>
            <person name="Sophianopoulou V."/>
            <person name="Squina F.M."/>
            <person name="Sun H."/>
            <person name="Susca A."/>
            <person name="Todd R.B."/>
            <person name="Tsang A."/>
            <person name="Unkles S.E."/>
            <person name="van de Wiele N."/>
            <person name="van Rossen-Uffink D."/>
            <person name="Oliveira J.V."/>
            <person name="Vesth T.C."/>
            <person name="Visser J."/>
            <person name="Yu J.-H."/>
            <person name="Zhou M."/>
            <person name="Andersen M.R."/>
            <person name="Archer D.B."/>
            <person name="Baker S.E."/>
            <person name="Benoit I."/>
            <person name="Brakhage A.A."/>
            <person name="Braus G.H."/>
            <person name="Fischer R."/>
            <person name="Frisvad J.C."/>
            <person name="Goldman G.H."/>
            <person name="Houbraken J."/>
            <person name="Oakley B."/>
            <person name="Pocsi I."/>
            <person name="Scazzocchio C."/>
            <person name="Seiboth B."/>
            <person name="vanKuyk P.A."/>
            <person name="Wortman J."/>
            <person name="Dyer P.S."/>
            <person name="Grigoriev I.V."/>
        </authorList>
    </citation>
    <scope>NUCLEOTIDE SEQUENCE [LARGE SCALE GENOMIC DNA]</scope>
    <source>
        <strain evidence="10">DTO 134E9</strain>
    </source>
</reference>
<dbReference type="RefSeq" id="XP_040694470.1">
    <property type="nucleotide sequence ID" value="XM_040833962.1"/>
</dbReference>
<evidence type="ECO:0000256" key="7">
    <source>
        <dbReference type="ARBA" id="ARBA00034313"/>
    </source>
</evidence>
<dbReference type="GO" id="GO:0016020">
    <property type="term" value="C:membrane"/>
    <property type="evidence" value="ECO:0007669"/>
    <property type="project" value="UniProtKB-SubCell"/>
</dbReference>
<dbReference type="PANTHER" id="PTHR35042">
    <property type="entry name" value="ANTHRONE OXYGENASE ENCC"/>
    <property type="match status" value="1"/>
</dbReference>
<evidence type="ECO:0000256" key="8">
    <source>
        <dbReference type="SAM" id="Phobius"/>
    </source>
</evidence>
<keyword evidence="5" id="KW-0503">Monooxygenase</keyword>
<dbReference type="VEuPathDB" id="FungiDB:ASPWEDRAFT_34275"/>
<evidence type="ECO:0000256" key="1">
    <source>
        <dbReference type="ARBA" id="ARBA00004141"/>
    </source>
</evidence>
<dbReference type="PANTHER" id="PTHR35042:SF3">
    <property type="entry name" value="ANTHRONE OXYGENASE-RELATED"/>
    <property type="match status" value="1"/>
</dbReference>
<protein>
    <recommendedName>
        <fullName evidence="11">DUF1772 domain-containing protein</fullName>
    </recommendedName>
</protein>
<dbReference type="Pfam" id="PF08592">
    <property type="entry name" value="Anthrone_oxy"/>
    <property type="match status" value="1"/>
</dbReference>
<keyword evidence="2 8" id="KW-0812">Transmembrane</keyword>
<evidence type="ECO:0000256" key="4">
    <source>
        <dbReference type="ARBA" id="ARBA00023002"/>
    </source>
</evidence>
<comment type="subcellular location">
    <subcellularLocation>
        <location evidence="1">Membrane</location>
        <topology evidence="1">Multi-pass membrane protein</topology>
    </subcellularLocation>
</comment>
<evidence type="ECO:0000256" key="3">
    <source>
        <dbReference type="ARBA" id="ARBA00022989"/>
    </source>
</evidence>
<organism evidence="9 10">
    <name type="scientific">Aspergillus wentii DTO 134E9</name>
    <dbReference type="NCBI Taxonomy" id="1073089"/>
    <lineage>
        <taxon>Eukaryota</taxon>
        <taxon>Fungi</taxon>
        <taxon>Dikarya</taxon>
        <taxon>Ascomycota</taxon>
        <taxon>Pezizomycotina</taxon>
        <taxon>Eurotiomycetes</taxon>
        <taxon>Eurotiomycetidae</taxon>
        <taxon>Eurotiales</taxon>
        <taxon>Aspergillaceae</taxon>
        <taxon>Aspergillus</taxon>
        <taxon>Aspergillus subgen. Cremei</taxon>
    </lineage>
</organism>
<evidence type="ECO:0000256" key="6">
    <source>
        <dbReference type="ARBA" id="ARBA00023136"/>
    </source>
</evidence>
<keyword evidence="10" id="KW-1185">Reference proteome</keyword>
<dbReference type="GO" id="GO:0004497">
    <property type="term" value="F:monooxygenase activity"/>
    <property type="evidence" value="ECO:0007669"/>
    <property type="project" value="UniProtKB-KW"/>
</dbReference>
<evidence type="ECO:0000313" key="9">
    <source>
        <dbReference type="EMBL" id="OJJ40794.1"/>
    </source>
</evidence>
<keyword evidence="4" id="KW-0560">Oxidoreductase</keyword>
<feature type="transmembrane region" description="Helical" evidence="8">
    <location>
        <begin position="82"/>
        <end position="101"/>
    </location>
</feature>
<name>A0A1L9S0W0_ASPWE</name>
<keyword evidence="3 8" id="KW-1133">Transmembrane helix</keyword>